<evidence type="ECO:0000256" key="6">
    <source>
        <dbReference type="ARBA" id="ARBA00023186"/>
    </source>
</evidence>
<feature type="transmembrane region" description="Helical" evidence="8">
    <location>
        <begin position="386"/>
        <end position="408"/>
    </location>
</feature>
<evidence type="ECO:0000256" key="5">
    <source>
        <dbReference type="ARBA" id="ARBA00023136"/>
    </source>
</evidence>
<organism evidence="10 11">
    <name type="scientific">Microbulbifer harenosus</name>
    <dbReference type="NCBI Taxonomy" id="2576840"/>
    <lineage>
        <taxon>Bacteria</taxon>
        <taxon>Pseudomonadati</taxon>
        <taxon>Pseudomonadota</taxon>
        <taxon>Gammaproteobacteria</taxon>
        <taxon>Cellvibrionales</taxon>
        <taxon>Microbulbiferaceae</taxon>
        <taxon>Microbulbifer</taxon>
    </lineage>
</organism>
<keyword evidence="4 8" id="KW-1133">Transmembrane helix</keyword>
<dbReference type="InterPro" id="IPR001623">
    <property type="entry name" value="DnaJ_domain"/>
</dbReference>
<feature type="compositionally biased region" description="Low complexity" evidence="7">
    <location>
        <begin position="70"/>
        <end position="83"/>
    </location>
</feature>
<keyword evidence="3 8" id="KW-0812">Transmembrane</keyword>
<feature type="region of interest" description="Disordered" evidence="7">
    <location>
        <begin position="55"/>
        <end position="96"/>
    </location>
</feature>
<evidence type="ECO:0000256" key="8">
    <source>
        <dbReference type="SAM" id="Phobius"/>
    </source>
</evidence>
<dbReference type="RefSeq" id="WP_138236472.1">
    <property type="nucleotide sequence ID" value="NZ_CP185860.1"/>
</dbReference>
<comment type="caution">
    <text evidence="10">The sequence shown here is derived from an EMBL/GenBank/DDBJ whole genome shotgun (WGS) entry which is preliminary data.</text>
</comment>
<feature type="domain" description="RDD" evidence="9">
    <location>
        <begin position="291"/>
        <end position="404"/>
    </location>
</feature>
<gene>
    <name evidence="10" type="ORF">FDY93_14500</name>
</gene>
<dbReference type="Pfam" id="PF06271">
    <property type="entry name" value="RDD"/>
    <property type="match status" value="1"/>
</dbReference>
<feature type="transmembrane region" description="Helical" evidence="8">
    <location>
        <begin position="287"/>
        <end position="317"/>
    </location>
</feature>
<evidence type="ECO:0000313" key="10">
    <source>
        <dbReference type="EMBL" id="TLM76169.1"/>
    </source>
</evidence>
<accession>A0ABY2UF30</accession>
<evidence type="ECO:0000259" key="9">
    <source>
        <dbReference type="Pfam" id="PF06271"/>
    </source>
</evidence>
<reference evidence="10 11" key="1">
    <citation type="submission" date="2019-05" db="EMBL/GenBank/DDBJ databases">
        <title>Microbulbifer harenosus sp. nov., an alginate-degrading bacterium isolated from coastal sand.</title>
        <authorList>
            <person name="Huang H."/>
            <person name="Mo K."/>
            <person name="Bao S."/>
        </authorList>
    </citation>
    <scope>NUCLEOTIDE SEQUENCE [LARGE SCALE GENOMIC DNA]</scope>
    <source>
        <strain evidence="10 11">HB161719</strain>
    </source>
</reference>
<dbReference type="SUPFAM" id="SSF46565">
    <property type="entry name" value="Chaperone J-domain"/>
    <property type="match status" value="1"/>
</dbReference>
<dbReference type="PANTHER" id="PTHR36115">
    <property type="entry name" value="PROLINE-RICH ANTIGEN HOMOLOG-RELATED"/>
    <property type="match status" value="1"/>
</dbReference>
<sequence length="432" mass="48712">MSPWAILGIEPCDDPRAIKRAYAVQLKQNRPDEKPEAFQQLHSAYKHALKLAEAGASRREVRAEKPVEPLLDVTTAETTDATVPDSEMRPSVVADEPPVLPVRSETDTLSAPEPEAPAPVVGEVAVAAPDDGDEDAARQLRIDGYHRVLEQVEQTLQDPLRVHLESRWHFLAESPYMLEEEYNWNLGIAVFERFARFNQAALEGKGKGREKNRTVITDNVLAWCDQLFGWSGSAESYYERFDETLADSIFDRLQTDAGDRDPTSAIRGGGKLVRQKARVVQERLEHYFFGGLLGRALAVILDIGLIHLLIGVLATAVIMKVTGQTESDATFFGVLFSGGAYLLLSWLAECSQWQTTPGKWLLGYRVMDRNFQRVGYLRGLWRTLSFLLTVPTLKVGWFINCFLGGNLLHDRMSRTYVVNYRKSREEYLRRQA</sequence>
<dbReference type="InterPro" id="IPR010432">
    <property type="entry name" value="RDD"/>
</dbReference>
<feature type="transmembrane region" description="Helical" evidence="8">
    <location>
        <begin position="329"/>
        <end position="348"/>
    </location>
</feature>
<name>A0ABY2UF30_9GAMM</name>
<evidence type="ECO:0000256" key="1">
    <source>
        <dbReference type="ARBA" id="ARBA00004651"/>
    </source>
</evidence>
<keyword evidence="6" id="KW-0143">Chaperone</keyword>
<dbReference type="CDD" id="cd06257">
    <property type="entry name" value="DnaJ"/>
    <property type="match status" value="1"/>
</dbReference>
<dbReference type="InterPro" id="IPR051791">
    <property type="entry name" value="Pra-immunoreactive"/>
</dbReference>
<evidence type="ECO:0000313" key="11">
    <source>
        <dbReference type="Proteomes" id="UP000306791"/>
    </source>
</evidence>
<evidence type="ECO:0000256" key="3">
    <source>
        <dbReference type="ARBA" id="ARBA00022692"/>
    </source>
</evidence>
<evidence type="ECO:0000256" key="4">
    <source>
        <dbReference type="ARBA" id="ARBA00022989"/>
    </source>
</evidence>
<protein>
    <recommendedName>
        <fullName evidence="9">RDD domain-containing protein</fullName>
    </recommendedName>
</protein>
<feature type="compositionally biased region" description="Basic and acidic residues" evidence="7">
    <location>
        <begin position="56"/>
        <end position="67"/>
    </location>
</feature>
<dbReference type="InterPro" id="IPR036869">
    <property type="entry name" value="J_dom_sf"/>
</dbReference>
<proteinExistence type="predicted"/>
<comment type="subcellular location">
    <subcellularLocation>
        <location evidence="1">Cell membrane</location>
        <topology evidence="1">Multi-pass membrane protein</topology>
    </subcellularLocation>
</comment>
<evidence type="ECO:0000256" key="7">
    <source>
        <dbReference type="SAM" id="MobiDB-lite"/>
    </source>
</evidence>
<dbReference type="EMBL" id="VANI01000015">
    <property type="protein sequence ID" value="TLM76169.1"/>
    <property type="molecule type" value="Genomic_DNA"/>
</dbReference>
<keyword evidence="2" id="KW-1003">Cell membrane</keyword>
<keyword evidence="11" id="KW-1185">Reference proteome</keyword>
<dbReference type="Proteomes" id="UP000306791">
    <property type="component" value="Unassembled WGS sequence"/>
</dbReference>
<evidence type="ECO:0000256" key="2">
    <source>
        <dbReference type="ARBA" id="ARBA00022475"/>
    </source>
</evidence>
<keyword evidence="5 8" id="KW-0472">Membrane</keyword>